<evidence type="ECO:0000313" key="3">
    <source>
        <dbReference type="EMBL" id="KJE75898.1"/>
    </source>
</evidence>
<sequence length="444" mass="50221">MEQNPIRIAEILLGLKDVNLIGVEDLGNEDSKTPLRVHIECRGERPKCPVCNGMSYSKGGSLVELIDLQSFGRPVRLIWHKRRWVCKDETCIAPSWSDVDTRIAAPRLKLTDRAARFATRVVGRDGRSVSSVARELDCDWHTINDAVIAYGTPLVEDPNRFGKVRALGLDETLFYREGRYHNQKWSTSIVDVMSATLLDVVPGKGGAEPKKWIASHSREWRDDIKWGTLDLAGSYRAVFKEALPNAVLVADPFHLIKLANTRLDETRRRVQQNILGHRGRGGDPLYRIRRLLNMAKEKLTEGANAKLTHLLELGDPDNEVATSWRVKESLRELYTYRDPDLARDHLDALISDFTDNQRPPEVQLLGRTLKSWHDEILAWHRSFVTNGPTESMNNLIKRIKRIAFGMTNFANFRIRVLLSAGKPDWSLLATVTPVTTHISSALGS</sequence>
<accession>A0A0D8FRI8</accession>
<dbReference type="InterPro" id="IPR047951">
    <property type="entry name" value="Transpos_ISL3"/>
</dbReference>
<dbReference type="InterPro" id="IPR029261">
    <property type="entry name" value="Transposase_Znf"/>
</dbReference>
<proteinExistence type="predicted"/>
<protein>
    <submittedName>
        <fullName evidence="3">Transposase</fullName>
    </submittedName>
</protein>
<keyword evidence="4" id="KW-1185">Reference proteome</keyword>
<dbReference type="Proteomes" id="UP000032336">
    <property type="component" value="Unassembled WGS sequence"/>
</dbReference>
<dbReference type="NCBIfam" id="NF033550">
    <property type="entry name" value="transpos_ISL3"/>
    <property type="match status" value="1"/>
</dbReference>
<organism evidence="3 4">
    <name type="scientific">Ferrimicrobium acidiphilum DSM 19497</name>
    <dbReference type="NCBI Taxonomy" id="1121877"/>
    <lineage>
        <taxon>Bacteria</taxon>
        <taxon>Bacillati</taxon>
        <taxon>Actinomycetota</taxon>
        <taxon>Acidimicrobiia</taxon>
        <taxon>Acidimicrobiales</taxon>
        <taxon>Acidimicrobiaceae</taxon>
        <taxon>Ferrimicrobium</taxon>
    </lineage>
</organism>
<evidence type="ECO:0000259" key="2">
    <source>
        <dbReference type="Pfam" id="PF14690"/>
    </source>
</evidence>
<feature type="domain" description="Transposase IS204/IS1001/IS1096/IS1165 DDE" evidence="1">
    <location>
        <begin position="167"/>
        <end position="416"/>
    </location>
</feature>
<dbReference type="PANTHER" id="PTHR33498">
    <property type="entry name" value="TRANSPOSASE FOR INSERTION SEQUENCE ELEMENT IS1557"/>
    <property type="match status" value="1"/>
</dbReference>
<feature type="domain" description="Transposase IS204/IS1001/IS1096/IS1165 zinc-finger" evidence="2">
    <location>
        <begin position="45"/>
        <end position="88"/>
    </location>
</feature>
<evidence type="ECO:0000259" key="1">
    <source>
        <dbReference type="Pfam" id="PF01610"/>
    </source>
</evidence>
<dbReference type="PANTHER" id="PTHR33498:SF1">
    <property type="entry name" value="TRANSPOSASE FOR INSERTION SEQUENCE ELEMENT IS1557"/>
    <property type="match status" value="1"/>
</dbReference>
<dbReference type="InterPro" id="IPR002560">
    <property type="entry name" value="Transposase_DDE"/>
</dbReference>
<reference evidence="3 4" key="1">
    <citation type="submission" date="2015-01" db="EMBL/GenBank/DDBJ databases">
        <title>Draft genome of the acidophilic iron oxidizer Ferrimicrobium acidiphilum strain T23.</title>
        <authorList>
            <person name="Poehlein A."/>
            <person name="Eisen S."/>
            <person name="Schloemann M."/>
            <person name="Johnson B.D."/>
            <person name="Daniel R."/>
            <person name="Muehling M."/>
        </authorList>
    </citation>
    <scope>NUCLEOTIDE SEQUENCE [LARGE SCALE GENOMIC DNA]</scope>
    <source>
        <strain evidence="3 4">T23</strain>
    </source>
</reference>
<comment type="caution">
    <text evidence="3">The sequence shown here is derived from an EMBL/GenBank/DDBJ whole genome shotgun (WGS) entry which is preliminary data.</text>
</comment>
<evidence type="ECO:0000313" key="4">
    <source>
        <dbReference type="Proteomes" id="UP000032336"/>
    </source>
</evidence>
<dbReference type="STRING" id="1121877.FEAC_23790"/>
<dbReference type="EMBL" id="JXUW01000026">
    <property type="protein sequence ID" value="KJE75898.1"/>
    <property type="molecule type" value="Genomic_DNA"/>
</dbReference>
<dbReference type="Pfam" id="PF01610">
    <property type="entry name" value="DDE_Tnp_ISL3"/>
    <property type="match status" value="1"/>
</dbReference>
<dbReference type="AlphaFoldDB" id="A0A0D8FRI8"/>
<name>A0A0D8FRI8_9ACTN</name>
<gene>
    <name evidence="3" type="ORF">FEAC_23790</name>
</gene>
<dbReference type="Pfam" id="PF14690">
    <property type="entry name" value="Zn_ribbon_ISL3"/>
    <property type="match status" value="1"/>
</dbReference>